<keyword evidence="5 7" id="KW-0472">Membrane</keyword>
<feature type="transmembrane region" description="Helical" evidence="7">
    <location>
        <begin position="433"/>
        <end position="453"/>
    </location>
</feature>
<reference evidence="9" key="1">
    <citation type="submission" date="2021-01" db="EMBL/GenBank/DDBJ databases">
        <title>Whole genome shotgun sequence of Rhizocola hellebori NBRC 109834.</title>
        <authorList>
            <person name="Komaki H."/>
            <person name="Tamura T."/>
        </authorList>
    </citation>
    <scope>NUCLEOTIDE SEQUENCE</scope>
    <source>
        <strain evidence="9">NBRC 109834</strain>
    </source>
</reference>
<evidence type="ECO:0000256" key="2">
    <source>
        <dbReference type="ARBA" id="ARBA00022475"/>
    </source>
</evidence>
<comment type="subcellular location">
    <subcellularLocation>
        <location evidence="1">Cell membrane</location>
        <topology evidence="1">Multi-pass membrane protein</topology>
    </subcellularLocation>
</comment>
<feature type="domain" description="ABC3 transporter permease C-terminal" evidence="8">
    <location>
        <begin position="304"/>
        <end position="412"/>
    </location>
</feature>
<feature type="transmembrane region" description="Helical" evidence="7">
    <location>
        <begin position="947"/>
        <end position="977"/>
    </location>
</feature>
<keyword evidence="3 7" id="KW-0812">Transmembrane</keyword>
<dbReference type="AlphaFoldDB" id="A0A8J3Q740"/>
<comment type="similarity">
    <text evidence="6">Belongs to the ABC-4 integral membrane protein family.</text>
</comment>
<evidence type="ECO:0000256" key="5">
    <source>
        <dbReference type="ARBA" id="ARBA00023136"/>
    </source>
</evidence>
<evidence type="ECO:0000256" key="6">
    <source>
        <dbReference type="ARBA" id="ARBA00038076"/>
    </source>
</evidence>
<name>A0A8J3Q740_9ACTN</name>
<dbReference type="Proteomes" id="UP000612899">
    <property type="component" value="Unassembled WGS sequence"/>
</dbReference>
<dbReference type="InterPro" id="IPR050250">
    <property type="entry name" value="Macrolide_Exporter_MacB"/>
</dbReference>
<dbReference type="GO" id="GO:0022857">
    <property type="term" value="F:transmembrane transporter activity"/>
    <property type="evidence" value="ECO:0007669"/>
    <property type="project" value="TreeGrafter"/>
</dbReference>
<dbReference type="EMBL" id="BONY01000013">
    <property type="protein sequence ID" value="GIH04624.1"/>
    <property type="molecule type" value="Genomic_DNA"/>
</dbReference>
<evidence type="ECO:0000256" key="1">
    <source>
        <dbReference type="ARBA" id="ARBA00004651"/>
    </source>
</evidence>
<dbReference type="Pfam" id="PF02687">
    <property type="entry name" value="FtsX"/>
    <property type="match status" value="1"/>
</dbReference>
<evidence type="ECO:0000313" key="9">
    <source>
        <dbReference type="EMBL" id="GIH04624.1"/>
    </source>
</evidence>
<evidence type="ECO:0000256" key="7">
    <source>
        <dbReference type="SAM" id="Phobius"/>
    </source>
</evidence>
<keyword evidence="4 7" id="KW-1133">Transmembrane helix</keyword>
<gene>
    <name evidence="9" type="ORF">Rhe02_26910</name>
</gene>
<feature type="transmembrane region" description="Helical" evidence="7">
    <location>
        <begin position="391"/>
        <end position="409"/>
    </location>
</feature>
<evidence type="ECO:0000313" key="10">
    <source>
        <dbReference type="Proteomes" id="UP000612899"/>
    </source>
</evidence>
<keyword evidence="10" id="KW-1185">Reference proteome</keyword>
<feature type="transmembrane region" description="Helical" evidence="7">
    <location>
        <begin position="303"/>
        <end position="324"/>
    </location>
</feature>
<accession>A0A8J3Q740</accession>
<dbReference type="InterPro" id="IPR003838">
    <property type="entry name" value="ABC3_permease_C"/>
</dbReference>
<dbReference type="PANTHER" id="PTHR30572:SF4">
    <property type="entry name" value="ABC TRANSPORTER PERMEASE YTRF"/>
    <property type="match status" value="1"/>
</dbReference>
<feature type="transmembrane region" description="Helical" evidence="7">
    <location>
        <begin position="515"/>
        <end position="532"/>
    </location>
</feature>
<dbReference type="RefSeq" id="WP_203908497.1">
    <property type="nucleotide sequence ID" value="NZ_BONY01000013.1"/>
</dbReference>
<evidence type="ECO:0000256" key="4">
    <source>
        <dbReference type="ARBA" id="ARBA00022989"/>
    </source>
</evidence>
<evidence type="ECO:0000256" key="3">
    <source>
        <dbReference type="ARBA" id="ARBA00022692"/>
    </source>
</evidence>
<sequence>MTGWSVMLRGIRHRSGRSLVVLLIAAFATLAAVLIPAYGRAAAQSVLTDGMRSAPITAASVTISAEGSAAGAAGGAFDPAQQPVAEAKTLADTAFRKAPNLAAVLDRPISSVETDAQVALAAGAKYGARLAWRLGACGQLTINGSCAIDAEQVVISERSAKEAGIKLGDVVTVRAARGDGEGRRLQVVGLYTPRDATNIYWGNSTYFAHSAMPGDGGLPRLDAIFTGSEDDVRLPGVSAISARLTYPLKPDAVRLDSVPALRTELGALGLALNSSELQLETALLSIADDVAKDQAALASSVPLIAVPLLLLAWVVLFLLVAALAQERGPELALARLRGYPNARAARFGLSETLLLVFLAAPVGLVAGVGLVELTCRTVLAPGTHVELRWPVFAAAAAGLVLACVAAWLATRRTLASGVLTLLRRVPQRARKRAGIAEAIVVTLAVVGLVAALQDRSNSLALLAPAALALVAGVVAGRILVLWARLRLGLARRRGNIPGILASAQLARRPGSARNVVVLTAAVALLAFAAVSWDVALRARSDHARDSLGAATVYQVAAAHPEALVAAVKAADPSGRAMAVVRADEQYAQGKVELLGIQSELLSTVAVWRGQDKAQLGALGDKLRGKAEKKALVGGDLTVRASFSGLGEVPLRFGALISAPGQPPTVAWLGDVKNGLKDYSGQIAGCGPQTGCRLVGFSLGRSGGLGGTIRAALTLHEVRSAQAVLALRTADATAWKVATDRNPAARIQFTPGPDRLVAAVESSGPGDVVFSYLDSAATVPAVLSGTTPGEGDTFVFPGLADVPQEFSVIQHTGWLPRAGAHALLFDLDLAVRLASGTAGLADAADLRYEVWAAADAPAGLDRKLADQGVRVLRTQTIDSELEQLGRKAPALGFRLFLLAGVAAAGLALGVLLLGWRLGAAERRDEMAALRATGVRARVLRRALRRERLASLVLPLVIGLGTGLGSAVLMLPGLALVTASVTIPALDLWAMLTPRAELAALPLALLGALLVVITGLLSAGRLARGGTK</sequence>
<comment type="caution">
    <text evidence="9">The sequence shown here is derived from an EMBL/GenBank/DDBJ whole genome shotgun (WGS) entry which is preliminary data.</text>
</comment>
<dbReference type="GO" id="GO:0005886">
    <property type="term" value="C:plasma membrane"/>
    <property type="evidence" value="ECO:0007669"/>
    <property type="project" value="UniProtKB-SubCell"/>
</dbReference>
<keyword evidence="2" id="KW-1003">Cell membrane</keyword>
<organism evidence="9 10">
    <name type="scientific">Rhizocola hellebori</name>
    <dbReference type="NCBI Taxonomy" id="1392758"/>
    <lineage>
        <taxon>Bacteria</taxon>
        <taxon>Bacillati</taxon>
        <taxon>Actinomycetota</taxon>
        <taxon>Actinomycetes</taxon>
        <taxon>Micromonosporales</taxon>
        <taxon>Micromonosporaceae</taxon>
        <taxon>Rhizocola</taxon>
    </lineage>
</organism>
<proteinExistence type="inferred from homology"/>
<feature type="transmembrane region" description="Helical" evidence="7">
    <location>
        <begin position="997"/>
        <end position="1017"/>
    </location>
</feature>
<feature type="transmembrane region" description="Helical" evidence="7">
    <location>
        <begin position="459"/>
        <end position="483"/>
    </location>
</feature>
<protein>
    <recommendedName>
        <fullName evidence="8">ABC3 transporter permease C-terminal domain-containing protein</fullName>
    </recommendedName>
</protein>
<feature type="transmembrane region" description="Helical" evidence="7">
    <location>
        <begin position="890"/>
        <end position="912"/>
    </location>
</feature>
<dbReference type="PANTHER" id="PTHR30572">
    <property type="entry name" value="MEMBRANE COMPONENT OF TRANSPORTER-RELATED"/>
    <property type="match status" value="1"/>
</dbReference>
<feature type="transmembrane region" description="Helical" evidence="7">
    <location>
        <begin position="345"/>
        <end position="371"/>
    </location>
</feature>
<evidence type="ECO:0000259" key="8">
    <source>
        <dbReference type="Pfam" id="PF02687"/>
    </source>
</evidence>